<keyword evidence="3" id="KW-1185">Reference proteome</keyword>
<sequence length="213" mass="23909">MLKLFGDGDASAQGTSESAHGRRNCLLRKRRAKQREHPSFRNDALQLFGDGDASAEGMLESAHERRNRLRRESRAKQREHPSLRNDALQLFGDGHVSGEGMSESAHEHRNCLRRESRAKQQEHLSLRNDALQVFGDGDASALGRWDCGEIDTICGFCNAKMWIKERSAKSNNHPQFSLCCENGKVLLPNLPATPQELEILLTSKESSAVKFRD</sequence>
<feature type="compositionally biased region" description="Basic and acidic residues" evidence="1">
    <location>
        <begin position="70"/>
        <end position="83"/>
    </location>
</feature>
<gene>
    <name evidence="2" type="ORF">CSSPTR1EN2_LOCUS9717</name>
</gene>
<accession>A0ABP0U0V9</accession>
<dbReference type="EMBL" id="OZ019909">
    <property type="protein sequence ID" value="CAK9209428.1"/>
    <property type="molecule type" value="Genomic_DNA"/>
</dbReference>
<evidence type="ECO:0000256" key="1">
    <source>
        <dbReference type="SAM" id="MobiDB-lite"/>
    </source>
</evidence>
<name>A0ABP0U0V9_9BRYO</name>
<evidence type="ECO:0000313" key="2">
    <source>
        <dbReference type="EMBL" id="CAK9209428.1"/>
    </source>
</evidence>
<reference evidence="2" key="1">
    <citation type="submission" date="2024-02" db="EMBL/GenBank/DDBJ databases">
        <authorList>
            <consortium name="ELIXIR-Norway"/>
            <consortium name="Elixir Norway"/>
        </authorList>
    </citation>
    <scope>NUCLEOTIDE SEQUENCE</scope>
</reference>
<organism evidence="2 3">
    <name type="scientific">Sphagnum troendelagicum</name>
    <dbReference type="NCBI Taxonomy" id="128251"/>
    <lineage>
        <taxon>Eukaryota</taxon>
        <taxon>Viridiplantae</taxon>
        <taxon>Streptophyta</taxon>
        <taxon>Embryophyta</taxon>
        <taxon>Bryophyta</taxon>
        <taxon>Sphagnophytina</taxon>
        <taxon>Sphagnopsida</taxon>
        <taxon>Sphagnales</taxon>
        <taxon>Sphagnaceae</taxon>
        <taxon>Sphagnum</taxon>
    </lineage>
</organism>
<evidence type="ECO:0000313" key="3">
    <source>
        <dbReference type="Proteomes" id="UP001497512"/>
    </source>
</evidence>
<dbReference type="Proteomes" id="UP001497512">
    <property type="component" value="Chromosome 17"/>
</dbReference>
<proteinExistence type="predicted"/>
<feature type="region of interest" description="Disordered" evidence="1">
    <location>
        <begin position="1"/>
        <end position="24"/>
    </location>
</feature>
<feature type="region of interest" description="Disordered" evidence="1">
    <location>
        <begin position="62"/>
        <end position="88"/>
    </location>
</feature>
<protein>
    <submittedName>
        <fullName evidence="2">Uncharacterized protein</fullName>
    </submittedName>
</protein>